<dbReference type="GO" id="GO:0030638">
    <property type="term" value="P:polyketide metabolic process"/>
    <property type="evidence" value="ECO:0007669"/>
    <property type="project" value="InterPro"/>
</dbReference>
<evidence type="ECO:0000313" key="2">
    <source>
        <dbReference type="Proteomes" id="UP000247569"/>
    </source>
</evidence>
<dbReference type="Gene3D" id="3.10.450.50">
    <property type="match status" value="1"/>
</dbReference>
<dbReference type="AlphaFoldDB" id="A0A318KBV6"/>
<proteinExistence type="predicted"/>
<dbReference type="Pfam" id="PF07366">
    <property type="entry name" value="SnoaL"/>
    <property type="match status" value="1"/>
</dbReference>
<dbReference type="Proteomes" id="UP000247569">
    <property type="component" value="Unassembled WGS sequence"/>
</dbReference>
<gene>
    <name evidence="1" type="ORF">DFR70_102920</name>
</gene>
<name>A0A318KBV6_9NOCA</name>
<dbReference type="GO" id="GO:0016853">
    <property type="term" value="F:isomerase activity"/>
    <property type="evidence" value="ECO:0007669"/>
    <property type="project" value="UniProtKB-KW"/>
</dbReference>
<evidence type="ECO:0000313" key="1">
    <source>
        <dbReference type="EMBL" id="PXX69232.1"/>
    </source>
</evidence>
<dbReference type="EMBL" id="QJKF01000002">
    <property type="protein sequence ID" value="PXX69232.1"/>
    <property type="molecule type" value="Genomic_DNA"/>
</dbReference>
<organism evidence="1 2">
    <name type="scientific">Nocardia tenerifensis</name>
    <dbReference type="NCBI Taxonomy" id="228006"/>
    <lineage>
        <taxon>Bacteria</taxon>
        <taxon>Bacillati</taxon>
        <taxon>Actinomycetota</taxon>
        <taxon>Actinomycetes</taxon>
        <taxon>Mycobacteriales</taxon>
        <taxon>Nocardiaceae</taxon>
        <taxon>Nocardia</taxon>
    </lineage>
</organism>
<accession>A0A318KBV6</accession>
<dbReference type="OrthoDB" id="129343at2"/>
<dbReference type="PANTHER" id="PTHR38436">
    <property type="entry name" value="POLYKETIDE CYCLASE SNOAL-LIKE DOMAIN"/>
    <property type="match status" value="1"/>
</dbReference>
<comment type="caution">
    <text evidence="1">The sequence shown here is derived from an EMBL/GenBank/DDBJ whole genome shotgun (WGS) entry which is preliminary data.</text>
</comment>
<dbReference type="PANTHER" id="PTHR38436:SF1">
    <property type="entry name" value="ESTER CYCLASE"/>
    <property type="match status" value="1"/>
</dbReference>
<dbReference type="InterPro" id="IPR009959">
    <property type="entry name" value="Cyclase_SnoaL-like"/>
</dbReference>
<reference evidence="1 2" key="1">
    <citation type="submission" date="2018-05" db="EMBL/GenBank/DDBJ databases">
        <title>Genomic Encyclopedia of Type Strains, Phase IV (KMG-IV): sequencing the most valuable type-strain genomes for metagenomic binning, comparative biology and taxonomic classification.</title>
        <authorList>
            <person name="Goeker M."/>
        </authorList>
    </citation>
    <scope>NUCLEOTIDE SEQUENCE [LARGE SCALE GENOMIC DNA]</scope>
    <source>
        <strain evidence="1 2">DSM 44704</strain>
    </source>
</reference>
<dbReference type="SUPFAM" id="SSF54427">
    <property type="entry name" value="NTF2-like"/>
    <property type="match status" value="1"/>
</dbReference>
<sequence>MSAKEQHLRFVEEIWLEHNFDIVHEVVHDNFSAHDPIAGEVHGPAEFKLFLQLMLTSFPDQSMEVRAVIQEGDRTALRWFSAGTHTENELFGIEPAGKRFSIDGLTFIDWRHDRMAELWFAYDLHHVIQQLG</sequence>
<keyword evidence="1" id="KW-0413">Isomerase</keyword>
<protein>
    <submittedName>
        <fullName evidence="1">Steroid delta-isomerase-like uncharacterized protein</fullName>
    </submittedName>
</protein>
<keyword evidence="2" id="KW-1185">Reference proteome</keyword>
<dbReference type="InterPro" id="IPR032710">
    <property type="entry name" value="NTF2-like_dom_sf"/>
</dbReference>
<dbReference type="RefSeq" id="WP_040737873.1">
    <property type="nucleotide sequence ID" value="NZ_QJKF01000002.1"/>
</dbReference>